<proteinExistence type="inferred from homology"/>
<evidence type="ECO:0000256" key="2">
    <source>
        <dbReference type="ARBA" id="ARBA00022692"/>
    </source>
</evidence>
<sequence length="133" mass="14895">MKMIYSVLLALFLPCIGITVVFIVYMCVLWYVTTHYPAHTNQPAKPVTKIGLSASELEKLPRITGKDLIMGSECAVCLDEIENEQPARLVPGCNHGFHLECADTWLSKHPVCPICRTKLDPQFFDSSENQNPC</sequence>
<keyword evidence="3" id="KW-0479">Metal-binding</keyword>
<evidence type="ECO:0000259" key="11">
    <source>
        <dbReference type="PROSITE" id="PS50089"/>
    </source>
</evidence>
<keyword evidence="6 10" id="KW-1133">Transmembrane helix</keyword>
<dbReference type="PROSITE" id="PS50089">
    <property type="entry name" value="ZF_RING_2"/>
    <property type="match status" value="1"/>
</dbReference>
<dbReference type="PANTHER" id="PTHR46539">
    <property type="entry name" value="E3 UBIQUITIN-PROTEIN LIGASE ATL42"/>
    <property type="match status" value="1"/>
</dbReference>
<evidence type="ECO:0000256" key="7">
    <source>
        <dbReference type="ARBA" id="ARBA00023136"/>
    </source>
</evidence>
<dbReference type="Proteomes" id="UP001497480">
    <property type="component" value="Unassembled WGS sequence"/>
</dbReference>
<accession>A0AAV1YI07</accession>
<dbReference type="EMBL" id="CAXHTB010000025">
    <property type="protein sequence ID" value="CAL0333189.1"/>
    <property type="molecule type" value="Genomic_DNA"/>
</dbReference>
<comment type="caution">
    <text evidence="12">The sequence shown here is derived from an EMBL/GenBank/DDBJ whole genome shotgun (WGS) entry which is preliminary data.</text>
</comment>
<evidence type="ECO:0000313" key="12">
    <source>
        <dbReference type="EMBL" id="CAL0333189.1"/>
    </source>
</evidence>
<dbReference type="SUPFAM" id="SSF57850">
    <property type="entry name" value="RING/U-box"/>
    <property type="match status" value="1"/>
</dbReference>
<feature type="domain" description="RING-type" evidence="11">
    <location>
        <begin position="74"/>
        <end position="116"/>
    </location>
</feature>
<evidence type="ECO:0000256" key="3">
    <source>
        <dbReference type="ARBA" id="ARBA00022723"/>
    </source>
</evidence>
<dbReference type="InterPro" id="IPR013083">
    <property type="entry name" value="Znf_RING/FYVE/PHD"/>
</dbReference>
<evidence type="ECO:0000256" key="4">
    <source>
        <dbReference type="ARBA" id="ARBA00022771"/>
    </source>
</evidence>
<dbReference type="PANTHER" id="PTHR46539:SF2">
    <property type="entry name" value="RING-H2 FINGER PROTEIN ATL43"/>
    <property type="match status" value="1"/>
</dbReference>
<dbReference type="Gene3D" id="3.30.40.10">
    <property type="entry name" value="Zinc/RING finger domain, C3HC4 (zinc finger)"/>
    <property type="match status" value="1"/>
</dbReference>
<dbReference type="GO" id="GO:0016020">
    <property type="term" value="C:membrane"/>
    <property type="evidence" value="ECO:0007669"/>
    <property type="project" value="UniProtKB-SubCell"/>
</dbReference>
<dbReference type="InterPro" id="IPR001841">
    <property type="entry name" value="Znf_RING"/>
</dbReference>
<keyword evidence="13" id="KW-1185">Reference proteome</keyword>
<organism evidence="12 13">
    <name type="scientific">Lupinus luteus</name>
    <name type="common">European yellow lupine</name>
    <dbReference type="NCBI Taxonomy" id="3873"/>
    <lineage>
        <taxon>Eukaryota</taxon>
        <taxon>Viridiplantae</taxon>
        <taxon>Streptophyta</taxon>
        <taxon>Embryophyta</taxon>
        <taxon>Tracheophyta</taxon>
        <taxon>Spermatophyta</taxon>
        <taxon>Magnoliopsida</taxon>
        <taxon>eudicotyledons</taxon>
        <taxon>Gunneridae</taxon>
        <taxon>Pentapetalae</taxon>
        <taxon>rosids</taxon>
        <taxon>fabids</taxon>
        <taxon>Fabales</taxon>
        <taxon>Fabaceae</taxon>
        <taxon>Papilionoideae</taxon>
        <taxon>50 kb inversion clade</taxon>
        <taxon>genistoids sensu lato</taxon>
        <taxon>core genistoids</taxon>
        <taxon>Genisteae</taxon>
        <taxon>Lupinus</taxon>
    </lineage>
</organism>
<evidence type="ECO:0000256" key="5">
    <source>
        <dbReference type="ARBA" id="ARBA00022833"/>
    </source>
</evidence>
<keyword evidence="2 10" id="KW-0812">Transmembrane</keyword>
<dbReference type="Pfam" id="PF13639">
    <property type="entry name" value="zf-RING_2"/>
    <property type="match status" value="1"/>
</dbReference>
<evidence type="ECO:0000256" key="10">
    <source>
        <dbReference type="SAM" id="Phobius"/>
    </source>
</evidence>
<keyword evidence="5" id="KW-0862">Zinc</keyword>
<evidence type="ECO:0000256" key="8">
    <source>
        <dbReference type="ARBA" id="ARBA00024209"/>
    </source>
</evidence>
<reference evidence="12 13" key="1">
    <citation type="submission" date="2024-03" db="EMBL/GenBank/DDBJ databases">
        <authorList>
            <person name="Martinez-Hernandez J."/>
        </authorList>
    </citation>
    <scope>NUCLEOTIDE SEQUENCE [LARGE SCALE GENOMIC DNA]</scope>
</reference>
<comment type="similarity">
    <text evidence="8">Belongs to the RING-type zinc finger family. ATL subfamily.</text>
</comment>
<name>A0AAV1YI07_LUPLU</name>
<dbReference type="SMART" id="SM00184">
    <property type="entry name" value="RING"/>
    <property type="match status" value="1"/>
</dbReference>
<evidence type="ECO:0000256" key="1">
    <source>
        <dbReference type="ARBA" id="ARBA00004370"/>
    </source>
</evidence>
<keyword evidence="4 9" id="KW-0863">Zinc-finger</keyword>
<feature type="transmembrane region" description="Helical" evidence="10">
    <location>
        <begin position="7"/>
        <end position="32"/>
    </location>
</feature>
<evidence type="ECO:0000256" key="9">
    <source>
        <dbReference type="PROSITE-ProRule" id="PRU00175"/>
    </source>
</evidence>
<dbReference type="AlphaFoldDB" id="A0AAV1YI07"/>
<evidence type="ECO:0000313" key="13">
    <source>
        <dbReference type="Proteomes" id="UP001497480"/>
    </source>
</evidence>
<keyword evidence="7 10" id="KW-0472">Membrane</keyword>
<gene>
    <name evidence="12" type="ORF">LLUT_LOCUS34249</name>
</gene>
<evidence type="ECO:0000256" key="6">
    <source>
        <dbReference type="ARBA" id="ARBA00022989"/>
    </source>
</evidence>
<protein>
    <recommendedName>
        <fullName evidence="11">RING-type domain-containing protein</fullName>
    </recommendedName>
</protein>
<dbReference type="GO" id="GO:0008270">
    <property type="term" value="F:zinc ion binding"/>
    <property type="evidence" value="ECO:0007669"/>
    <property type="project" value="UniProtKB-KW"/>
</dbReference>
<comment type="subcellular location">
    <subcellularLocation>
        <location evidence="1">Membrane</location>
    </subcellularLocation>
</comment>